<dbReference type="Gene3D" id="3.40.50.300">
    <property type="entry name" value="P-loop containing nucleotide triphosphate hydrolases"/>
    <property type="match status" value="2"/>
</dbReference>
<dbReference type="Proteomes" id="UP000012651">
    <property type="component" value="Unassembled WGS sequence"/>
</dbReference>
<keyword evidence="4" id="KW-0547">Nucleotide-binding</keyword>
<feature type="domain" description="Helicase ATP-binding" evidence="8">
    <location>
        <begin position="757"/>
        <end position="932"/>
    </location>
</feature>
<dbReference type="PATRIC" id="fig|997872.3.peg.1232"/>
<dbReference type="Gene3D" id="3.90.1640.30">
    <property type="match status" value="1"/>
</dbReference>
<evidence type="ECO:0000256" key="6">
    <source>
        <dbReference type="ARBA" id="ARBA00022839"/>
    </source>
</evidence>
<proteinExistence type="inferred from homology"/>
<dbReference type="InterPro" id="IPR001650">
    <property type="entry name" value="Helicase_C-like"/>
</dbReference>
<dbReference type="InterPro" id="IPR011545">
    <property type="entry name" value="DEAD/DEAH_box_helicase_dom"/>
</dbReference>
<dbReference type="EMBL" id="AGXC01000002">
    <property type="protein sequence ID" value="EMZ42251.1"/>
    <property type="molecule type" value="Genomic_DNA"/>
</dbReference>
<keyword evidence="11" id="KW-1185">Reference proteome</keyword>
<evidence type="ECO:0000259" key="8">
    <source>
        <dbReference type="PROSITE" id="PS51192"/>
    </source>
</evidence>
<protein>
    <recommendedName>
        <fullName evidence="2">Single-stranded-DNA-specific exonuclease RecJ</fullName>
    </recommendedName>
</protein>
<dbReference type="InterPro" id="IPR051673">
    <property type="entry name" value="SSDNA_exonuclease_RecJ"/>
</dbReference>
<dbReference type="InterPro" id="IPR004610">
    <property type="entry name" value="RecJ"/>
</dbReference>
<dbReference type="Pfam" id="PF01368">
    <property type="entry name" value="DHH"/>
    <property type="match status" value="1"/>
</dbReference>
<dbReference type="PANTHER" id="PTHR30255:SF2">
    <property type="entry name" value="SINGLE-STRANDED-DNA-SPECIFIC EXONUCLEASE RECJ"/>
    <property type="match status" value="1"/>
</dbReference>
<evidence type="ECO:0000256" key="7">
    <source>
        <dbReference type="ARBA" id="ARBA00022840"/>
    </source>
</evidence>
<keyword evidence="3" id="KW-0540">Nuclease</keyword>
<dbReference type="InterPro" id="IPR014001">
    <property type="entry name" value="Helicase_ATP-bd"/>
</dbReference>
<dbReference type="InterPro" id="IPR001667">
    <property type="entry name" value="DDH_dom"/>
</dbReference>
<dbReference type="HOGENOM" id="CLU_009736_3_0_11"/>
<keyword evidence="6 10" id="KW-0269">Exonuclease</keyword>
<dbReference type="Pfam" id="PF17768">
    <property type="entry name" value="RecJ_OB"/>
    <property type="match status" value="1"/>
</dbReference>
<keyword evidence="5" id="KW-0378">Hydrolase</keyword>
<dbReference type="GO" id="GO:0003676">
    <property type="term" value="F:nucleic acid binding"/>
    <property type="evidence" value="ECO:0007669"/>
    <property type="project" value="InterPro"/>
</dbReference>
<dbReference type="InterPro" id="IPR003156">
    <property type="entry name" value="DHHA1_dom"/>
</dbReference>
<comment type="similarity">
    <text evidence="1">Belongs to the RecJ family.</text>
</comment>
<gene>
    <name evidence="10" type="ORF">HMPREF1091_01225</name>
</gene>
<dbReference type="InterPro" id="IPR038763">
    <property type="entry name" value="DHH_sf"/>
</dbReference>
<dbReference type="PROSITE" id="PS51192">
    <property type="entry name" value="HELICASE_ATP_BIND_1"/>
    <property type="match status" value="1"/>
</dbReference>
<evidence type="ECO:0000256" key="3">
    <source>
        <dbReference type="ARBA" id="ARBA00022722"/>
    </source>
</evidence>
<keyword evidence="7" id="KW-0067">ATP-binding</keyword>
<evidence type="ECO:0000256" key="4">
    <source>
        <dbReference type="ARBA" id="ARBA00022741"/>
    </source>
</evidence>
<feature type="domain" description="Helicase C-terminal" evidence="9">
    <location>
        <begin position="953"/>
        <end position="1103"/>
    </location>
</feature>
<dbReference type="Pfam" id="PF02272">
    <property type="entry name" value="DHHA1"/>
    <property type="match status" value="1"/>
</dbReference>
<name>N2BPN6_9ACTN</name>
<dbReference type="SMART" id="SM00487">
    <property type="entry name" value="DEXDc"/>
    <property type="match status" value="1"/>
</dbReference>
<evidence type="ECO:0000313" key="10">
    <source>
        <dbReference type="EMBL" id="EMZ42251.1"/>
    </source>
</evidence>
<evidence type="ECO:0000256" key="1">
    <source>
        <dbReference type="ARBA" id="ARBA00005915"/>
    </source>
</evidence>
<dbReference type="InterPro" id="IPR041122">
    <property type="entry name" value="RecJ_OB"/>
</dbReference>
<dbReference type="Pfam" id="PF00271">
    <property type="entry name" value="Helicase_C"/>
    <property type="match status" value="1"/>
</dbReference>
<dbReference type="SUPFAM" id="SSF52540">
    <property type="entry name" value="P-loop containing nucleoside triphosphate hydrolases"/>
    <property type="match status" value="1"/>
</dbReference>
<dbReference type="GO" id="GO:0006281">
    <property type="term" value="P:DNA repair"/>
    <property type="evidence" value="ECO:0007669"/>
    <property type="project" value="InterPro"/>
</dbReference>
<accession>N2BPN6</accession>
<dbReference type="InterPro" id="IPR027417">
    <property type="entry name" value="P-loop_NTPase"/>
</dbReference>
<organism evidence="10 11">
    <name type="scientific">Atopobium minutum 10063974</name>
    <dbReference type="NCBI Taxonomy" id="997872"/>
    <lineage>
        <taxon>Bacteria</taxon>
        <taxon>Bacillati</taxon>
        <taxon>Actinomycetota</taxon>
        <taxon>Coriobacteriia</taxon>
        <taxon>Coriobacteriales</taxon>
        <taxon>Atopobiaceae</taxon>
        <taxon>Atopobium</taxon>
    </lineage>
</organism>
<dbReference type="PANTHER" id="PTHR30255">
    <property type="entry name" value="SINGLE-STRANDED-DNA-SPECIFIC EXONUCLEASE RECJ"/>
    <property type="match status" value="1"/>
</dbReference>
<sequence length="1242" mass="134850">MTRLDGSKRWEVLTPHADAEQRLQSQLHVSPLVARIMAARGFDANTEAQHFLQPDLDRDWLDPYIIPNMEQGASQIAEAITADKTISVFGDFDVDGITSTCLLTLALRRMGANHVRAYIPHRFDEGYGLSAAALDRVMADGKPDLIITVDNGISAAHEVAWLLEQGIDVVVTDHHEPADLVPQGVPVVDPKLQASNGSRELAGAGVALKMVCAVGQALGMPHLWREYTEIACLGTISDMMLLVGENRSLVYDGIRRLRTTSRPGIVALSAMSHVDLASVTADSLPFSLIPRLNAAGRMGKTDIALELLLTQDPQEAAYLAGELEGINQTRREIESSLAQEAMAMVEATYEPGSRVIVIAGEGWHEGVKGIVASRIVGRYHVPSLLFTVSDGIARGSGRSVGSVDLFSAVSKCSDLLVRFGGHSGAVGVTLDAANIDAFRVRMEEELSKLPEDDFVSTGEVTALVGLPELDVESINSLEALQPFGQGNKKPLLATTGVCMRDCCRVGGAGEHLRFNATDGVHALPAIMFRAPNVEQAVDFEGAVNLVFEAVNETWQGRTKPKLMVRDIIYREALQPDQSTPSLADTLFLRAHSILARKEYEGIAEASSFPTIARQVQTPARQAAIAQLFVGQTIDIIFDPTAAHEQKTLVLATEQGEVLGELRTAINAALAPLVAKGVQYRARVVALTHSEQKGYGLNIMVERCCSGDAAAQKEDSSKADSAQLRHSLEALPPEEMTEALRERMIGSHALLPAQAAALQQLARGHSTLCVMATGRGKSLIFHIHAAREALLHKHMSVFVFPLRALVADQAYHLTQMFETLGMSVRVLTGETALGERDDIFLGARSGAIDVLLTTPEFLAIHSARFAALNRVGFVVVDEAHHAGVAKGGNRGAYTELPRVLSELHNPVCLAVSATAQNESAQEICSLLGIEASHVVVDTSVRSNLALCDERDSRDRDAVLIHLVASGEKVIVYVNSREQSVMLARMLRRAVPDLGHKISFYNAGLTRKERLKVENAFRRGELCCIVSTSAFGEGVNLPDVRAVVLYHMPFGAVEFNQMSGRAGRDGKPAQIYLLFGDRDARINERLLEAAAPKRSALVALYRTFMAQAKAQSEAQPEEQTGVSAQPATSDTAYAPGFSLSNSELAEAARERDAHTELDERMVSCGITIFRELGLLRTTGYGTSRKISMKVSPARVDLEKSIRYLEGQYAREAFEQFRNWVLTASTDELLARINRPLTPDFGYEV</sequence>
<evidence type="ECO:0000259" key="9">
    <source>
        <dbReference type="PROSITE" id="PS51194"/>
    </source>
</evidence>
<dbReference type="SUPFAM" id="SSF64182">
    <property type="entry name" value="DHH phosphoesterases"/>
    <property type="match status" value="1"/>
</dbReference>
<dbReference type="GO" id="GO:0008409">
    <property type="term" value="F:5'-3' exonuclease activity"/>
    <property type="evidence" value="ECO:0007669"/>
    <property type="project" value="InterPro"/>
</dbReference>
<comment type="caution">
    <text evidence="10">The sequence shown here is derived from an EMBL/GenBank/DDBJ whole genome shotgun (WGS) entry which is preliminary data.</text>
</comment>
<dbReference type="Pfam" id="PF00270">
    <property type="entry name" value="DEAD"/>
    <property type="match status" value="1"/>
</dbReference>
<dbReference type="SMART" id="SM00490">
    <property type="entry name" value="HELICc"/>
    <property type="match status" value="1"/>
</dbReference>
<dbReference type="GO" id="GO:0005524">
    <property type="term" value="F:ATP binding"/>
    <property type="evidence" value="ECO:0007669"/>
    <property type="project" value="UniProtKB-KW"/>
</dbReference>
<dbReference type="RefSeq" id="WP_002563970.1">
    <property type="nucleotide sequence ID" value="NZ_KB822533.1"/>
</dbReference>
<evidence type="ECO:0000313" key="11">
    <source>
        <dbReference type="Proteomes" id="UP000012651"/>
    </source>
</evidence>
<dbReference type="Gene3D" id="3.10.310.30">
    <property type="match status" value="1"/>
</dbReference>
<reference evidence="10 11" key="1">
    <citation type="submission" date="2013-03" db="EMBL/GenBank/DDBJ databases">
        <title>The Genome Sequence of Atopobium minutum 10063974.</title>
        <authorList>
            <consortium name="The Broad Institute Genome Sequencing Platform"/>
            <person name="Earl A."/>
            <person name="Ward D."/>
            <person name="Feldgarden M."/>
            <person name="Gevers D."/>
            <person name="Lambert T."/>
            <person name="Marvaud J.-C."/>
            <person name="Courvalin P."/>
            <person name="Walker B."/>
            <person name="Young S.K."/>
            <person name="Zeng Q."/>
            <person name="Gargeya S."/>
            <person name="Fitzgerald M."/>
            <person name="Haas B."/>
            <person name="Abouelleil A."/>
            <person name="Alvarado L."/>
            <person name="Arachchi H.M."/>
            <person name="Berlin A.M."/>
            <person name="Chapman S.B."/>
            <person name="Dewar J."/>
            <person name="Goldberg J."/>
            <person name="Griggs A."/>
            <person name="Gujja S."/>
            <person name="Hansen M."/>
            <person name="Howarth C."/>
            <person name="Imamovic A."/>
            <person name="Larimer J."/>
            <person name="McCowan C."/>
            <person name="Murphy C."/>
            <person name="Neiman D."/>
            <person name="Pearson M."/>
            <person name="Priest M."/>
            <person name="Roberts A."/>
            <person name="Saif S."/>
            <person name="Shea T."/>
            <person name="Sisk P."/>
            <person name="Sykes S."/>
            <person name="Wortman J."/>
            <person name="Nusbaum C."/>
            <person name="Birren B."/>
        </authorList>
    </citation>
    <scope>NUCLEOTIDE SEQUENCE [LARGE SCALE GENOMIC DNA]</scope>
    <source>
        <strain evidence="10 11">10063974</strain>
    </source>
</reference>
<dbReference type="AlphaFoldDB" id="N2BPN6"/>
<evidence type="ECO:0000256" key="2">
    <source>
        <dbReference type="ARBA" id="ARBA00019841"/>
    </source>
</evidence>
<dbReference type="GO" id="GO:0006310">
    <property type="term" value="P:DNA recombination"/>
    <property type="evidence" value="ECO:0007669"/>
    <property type="project" value="InterPro"/>
</dbReference>
<dbReference type="PROSITE" id="PS51194">
    <property type="entry name" value="HELICASE_CTER"/>
    <property type="match status" value="1"/>
</dbReference>
<evidence type="ECO:0000256" key="5">
    <source>
        <dbReference type="ARBA" id="ARBA00022801"/>
    </source>
</evidence>
<dbReference type="OrthoDB" id="9809852at2"/>
<dbReference type="NCBIfam" id="TIGR00644">
    <property type="entry name" value="recJ"/>
    <property type="match status" value="1"/>
</dbReference>